<accession>A0ABT7CLG7</accession>
<evidence type="ECO:0000313" key="1">
    <source>
        <dbReference type="EMBL" id="MDJ1493837.1"/>
    </source>
</evidence>
<reference evidence="1 2" key="1">
    <citation type="submission" date="2023-05" db="EMBL/GenBank/DDBJ databases">
        <authorList>
            <person name="Zhang X."/>
        </authorList>
    </citation>
    <scope>NUCLEOTIDE SEQUENCE [LARGE SCALE GENOMIC DNA]</scope>
    <source>
        <strain evidence="1 2">DM2B3-1</strain>
    </source>
</reference>
<sequence length="427" mass="47211">MCIISLVVVGLSACEKGDNDVGIKLADKDQNVEIQVLDTFTVRASTVFLDSITTGGNSRLLAGRYTDPKLGTVQATPYFELSHTSSFKLTEDNNKIEYDSLVFSTSYEYWYGDTTQSQTISLHGLQSDLDDERTYYNTSSVPVLAESLGNKRFKARPKLGKNLTIRMSDDLGLALFNAAKSDKLQDQDDFQIILHGLALLNGANDNAAVLGFKSDSTMLKLYYHTNNEQSVTESIQTFPLSSTLKFNQIQALNRPGKLANLQKQGDIISSTETNEELYLQQSLGFATRIDFPSIQQLQNVGYASLNQAILTIKPVSGANSSTLPLPSQLTMYYASTKNKALSPLYTSYTTTQQVVNYTTDYTTTDKSYSFELHEYVNSILKSTGSEWNGLLIMPYSTSLGVDRLVFGSQKSANKAMKLTVFVTMVSK</sequence>
<name>A0ABT7CLG7_9BACT</name>
<dbReference type="Pfam" id="PF14092">
    <property type="entry name" value="DUF4270"/>
    <property type="match status" value="1"/>
</dbReference>
<gene>
    <name evidence="1" type="ORF">QNI19_12920</name>
</gene>
<organism evidence="1 2">
    <name type="scientific">Xanthocytophaga flava</name>
    <dbReference type="NCBI Taxonomy" id="3048013"/>
    <lineage>
        <taxon>Bacteria</taxon>
        <taxon>Pseudomonadati</taxon>
        <taxon>Bacteroidota</taxon>
        <taxon>Cytophagia</taxon>
        <taxon>Cytophagales</taxon>
        <taxon>Rhodocytophagaceae</taxon>
        <taxon>Xanthocytophaga</taxon>
    </lineage>
</organism>
<dbReference type="Proteomes" id="UP001228581">
    <property type="component" value="Unassembled WGS sequence"/>
</dbReference>
<protein>
    <submittedName>
        <fullName evidence="1">DUF4270 family protein</fullName>
    </submittedName>
</protein>
<dbReference type="EMBL" id="JASJOT010000007">
    <property type="protein sequence ID" value="MDJ1493837.1"/>
    <property type="molecule type" value="Genomic_DNA"/>
</dbReference>
<proteinExistence type="predicted"/>
<evidence type="ECO:0000313" key="2">
    <source>
        <dbReference type="Proteomes" id="UP001228581"/>
    </source>
</evidence>
<comment type="caution">
    <text evidence="1">The sequence shown here is derived from an EMBL/GenBank/DDBJ whole genome shotgun (WGS) entry which is preliminary data.</text>
</comment>
<dbReference type="InterPro" id="IPR025366">
    <property type="entry name" value="DUF4270"/>
</dbReference>
<keyword evidence="2" id="KW-1185">Reference proteome</keyword>
<dbReference type="RefSeq" id="WP_314031274.1">
    <property type="nucleotide sequence ID" value="NZ_JASJOR010000004.1"/>
</dbReference>